<feature type="binding site" evidence="8">
    <location>
        <position position="239"/>
    </location>
    <ligand>
        <name>Zn(2+)</name>
        <dbReference type="ChEBI" id="CHEBI:29105"/>
        <label>1</label>
    </ligand>
</feature>
<feature type="binding site" evidence="8">
    <location>
        <position position="184"/>
    </location>
    <ligand>
        <name>Zn(2+)</name>
        <dbReference type="ChEBI" id="CHEBI:29105"/>
        <label>2</label>
    </ligand>
</feature>
<evidence type="ECO:0000256" key="7">
    <source>
        <dbReference type="PIRSR" id="PIRSR001123-1"/>
    </source>
</evidence>
<evidence type="ECO:0000313" key="9">
    <source>
        <dbReference type="EMBL" id="HIU44211.1"/>
    </source>
</evidence>
<keyword evidence="2" id="KW-0031">Aminopeptidase</keyword>
<evidence type="ECO:0000256" key="2">
    <source>
        <dbReference type="ARBA" id="ARBA00022438"/>
    </source>
</evidence>
<organism evidence="9 10">
    <name type="scientific">Candidatus Ventrousia excrementavium</name>
    <dbReference type="NCBI Taxonomy" id="2840961"/>
    <lineage>
        <taxon>Bacteria</taxon>
        <taxon>Bacillati</taxon>
        <taxon>Bacillota</taxon>
        <taxon>Clostridia</taxon>
        <taxon>Eubacteriales</taxon>
        <taxon>Clostridiaceae</taxon>
        <taxon>Clostridiaceae incertae sedis</taxon>
        <taxon>Candidatus Ventrousia</taxon>
    </lineage>
</organism>
<dbReference type="AlphaFoldDB" id="A0A9D1IWY6"/>
<keyword evidence="5" id="KW-0378">Hydrolase</keyword>
<evidence type="ECO:0000256" key="5">
    <source>
        <dbReference type="ARBA" id="ARBA00022801"/>
    </source>
</evidence>
<evidence type="ECO:0000256" key="3">
    <source>
        <dbReference type="ARBA" id="ARBA00022670"/>
    </source>
</evidence>
<dbReference type="EMBL" id="DVMR01000060">
    <property type="protein sequence ID" value="HIU44211.1"/>
    <property type="molecule type" value="Genomic_DNA"/>
</dbReference>
<dbReference type="Gene3D" id="2.40.30.40">
    <property type="entry name" value="Peptidase M42, domain 2"/>
    <property type="match status" value="1"/>
</dbReference>
<comment type="caution">
    <text evidence="9">The sequence shown here is derived from an EMBL/GenBank/DDBJ whole genome shotgun (WGS) entry which is preliminary data.</text>
</comment>
<dbReference type="Pfam" id="PF05343">
    <property type="entry name" value="Peptidase_M42"/>
    <property type="match status" value="1"/>
</dbReference>
<accession>A0A9D1IWY6</accession>
<dbReference type="InterPro" id="IPR023367">
    <property type="entry name" value="Peptidase_M42_dom2"/>
</dbReference>
<dbReference type="PANTHER" id="PTHR32481">
    <property type="entry name" value="AMINOPEPTIDASE"/>
    <property type="match status" value="1"/>
</dbReference>
<comment type="similarity">
    <text evidence="1 6">Belongs to the peptidase M42 family.</text>
</comment>
<evidence type="ECO:0000256" key="4">
    <source>
        <dbReference type="ARBA" id="ARBA00022723"/>
    </source>
</evidence>
<keyword evidence="3" id="KW-0645">Protease</keyword>
<evidence type="ECO:0000256" key="8">
    <source>
        <dbReference type="PIRSR" id="PIRSR001123-2"/>
    </source>
</evidence>
<feature type="binding site" evidence="8">
    <location>
        <position position="184"/>
    </location>
    <ligand>
        <name>Zn(2+)</name>
        <dbReference type="ChEBI" id="CHEBI:29105"/>
        <label>1</label>
    </ligand>
</feature>
<evidence type="ECO:0000256" key="1">
    <source>
        <dbReference type="ARBA" id="ARBA00006272"/>
    </source>
</evidence>
<dbReference type="PIRSF" id="PIRSF001123">
    <property type="entry name" value="PepA_GA"/>
    <property type="match status" value="1"/>
</dbReference>
<proteinExistence type="inferred from homology"/>
<evidence type="ECO:0000313" key="10">
    <source>
        <dbReference type="Proteomes" id="UP000824073"/>
    </source>
</evidence>
<dbReference type="Proteomes" id="UP000824073">
    <property type="component" value="Unassembled WGS sequence"/>
</dbReference>
<sequence length="341" mass="37395">MQSIKDYMLEQLKNLISIDSPSGYTEKAQQYLVDELTRLGYQPKRLNKGGVTVHLGGEGNPIMLFAHVDTLGAVVHHIKPNGRLALTNVGGLNPNNTETETVKIITRFDGVYDGTIQVPNASTHVNSHVNDARSFADNLEVVIDEDVRSAEDVKKLGIMPGDFIAVCPRFTVTPSGYIKSRFLDDKASASVLLAYAKMLKDENITPKRSIYLDFTVYEEIGHGAACGIPEDVVECIAVDMGCVGENVTCTEKQVSICAKDSSGPYNYELTSALVKTARENNIDYAVDVYNFYSSDVSVSLRAGYDVRHALIGPGVYASHGYERSHIEGLWNTFALLRAYLA</sequence>
<dbReference type="InterPro" id="IPR051464">
    <property type="entry name" value="Peptidase_M42_aminopept"/>
</dbReference>
<gene>
    <name evidence="9" type="ORF">IAB67_07955</name>
</gene>
<dbReference type="CDD" id="cd05657">
    <property type="entry name" value="M42_glucanase_like"/>
    <property type="match status" value="1"/>
</dbReference>
<dbReference type="Gene3D" id="3.40.630.10">
    <property type="entry name" value="Zn peptidases"/>
    <property type="match status" value="1"/>
</dbReference>
<reference evidence="9" key="2">
    <citation type="journal article" date="2021" name="PeerJ">
        <title>Extensive microbial diversity within the chicken gut microbiome revealed by metagenomics and culture.</title>
        <authorList>
            <person name="Gilroy R."/>
            <person name="Ravi A."/>
            <person name="Getino M."/>
            <person name="Pursley I."/>
            <person name="Horton D.L."/>
            <person name="Alikhan N.F."/>
            <person name="Baker D."/>
            <person name="Gharbi K."/>
            <person name="Hall N."/>
            <person name="Watson M."/>
            <person name="Adriaenssens E.M."/>
            <person name="Foster-Nyarko E."/>
            <person name="Jarju S."/>
            <person name="Secka A."/>
            <person name="Antonio M."/>
            <person name="Oren A."/>
            <person name="Chaudhuri R.R."/>
            <person name="La Ragione R."/>
            <person name="Hildebrand F."/>
            <person name="Pallen M.J."/>
        </authorList>
    </citation>
    <scope>NUCLEOTIDE SEQUENCE</scope>
    <source>
        <strain evidence="9">CHK191-8634</strain>
    </source>
</reference>
<dbReference type="SUPFAM" id="SSF101821">
    <property type="entry name" value="Aminopeptidase/glucanase lid domain"/>
    <property type="match status" value="1"/>
</dbReference>
<dbReference type="PANTHER" id="PTHR32481:SF7">
    <property type="entry name" value="AMINOPEPTIDASE YHFE-RELATED"/>
    <property type="match status" value="1"/>
</dbReference>
<feature type="active site" description="Proton acceptor" evidence="7">
    <location>
        <position position="218"/>
    </location>
</feature>
<dbReference type="GO" id="GO:0046872">
    <property type="term" value="F:metal ion binding"/>
    <property type="evidence" value="ECO:0007669"/>
    <property type="project" value="UniProtKB-UniRule"/>
</dbReference>
<comment type="cofactor">
    <cofactor evidence="8">
        <name>a divalent metal cation</name>
        <dbReference type="ChEBI" id="CHEBI:60240"/>
    </cofactor>
    <text evidence="8">Binds 2 divalent metal cations per subunit.</text>
</comment>
<protein>
    <submittedName>
        <fullName evidence="9">M42 family metallopeptidase</fullName>
    </submittedName>
</protein>
<reference evidence="9" key="1">
    <citation type="submission" date="2020-10" db="EMBL/GenBank/DDBJ databases">
        <authorList>
            <person name="Gilroy R."/>
        </authorList>
    </citation>
    <scope>NUCLEOTIDE SEQUENCE</scope>
    <source>
        <strain evidence="9">CHK191-8634</strain>
    </source>
</reference>
<evidence type="ECO:0000256" key="6">
    <source>
        <dbReference type="PIRNR" id="PIRNR001123"/>
    </source>
</evidence>
<dbReference type="SUPFAM" id="SSF53187">
    <property type="entry name" value="Zn-dependent exopeptidases"/>
    <property type="match status" value="1"/>
</dbReference>
<dbReference type="InterPro" id="IPR008007">
    <property type="entry name" value="Peptidase_M42"/>
</dbReference>
<dbReference type="GO" id="GO:0004177">
    <property type="term" value="F:aminopeptidase activity"/>
    <property type="evidence" value="ECO:0007669"/>
    <property type="project" value="UniProtKB-UniRule"/>
</dbReference>
<keyword evidence="4 8" id="KW-0479">Metal-binding</keyword>
<name>A0A9D1IWY6_9CLOT</name>
<feature type="binding site" evidence="8">
    <location>
        <position position="219"/>
    </location>
    <ligand>
        <name>Zn(2+)</name>
        <dbReference type="ChEBI" id="CHEBI:29105"/>
        <label>2</label>
    </ligand>
</feature>
<feature type="binding site" evidence="8">
    <location>
        <position position="67"/>
    </location>
    <ligand>
        <name>Zn(2+)</name>
        <dbReference type="ChEBI" id="CHEBI:29105"/>
        <label>1</label>
    </ligand>
</feature>
<dbReference type="GO" id="GO:0006508">
    <property type="term" value="P:proteolysis"/>
    <property type="evidence" value="ECO:0007669"/>
    <property type="project" value="UniProtKB-KW"/>
</dbReference>